<sequence>MRKGIGLVWAIIILLLIASLMAAVTKIAFFSVKHTSDSYMIQRAQLFMHSAIENAILAIEGYDRSSGKCLKKIHFTDEDKRFEANITILRYYIYKKCPANCDVCIPVKTDFSNGYVLMDVKVASLNNAKNDKKKILLEKVTLQRP</sequence>
<proteinExistence type="predicted"/>
<protein>
    <recommendedName>
        <fullName evidence="3">Type II secretion system protein</fullName>
    </recommendedName>
</protein>
<gene>
    <name evidence="1" type="ORF">LNAT_P0370</name>
</gene>
<evidence type="ECO:0000313" key="2">
    <source>
        <dbReference type="Proteomes" id="UP000217944"/>
    </source>
</evidence>
<dbReference type="AlphaFoldDB" id="A0A292YCK8"/>
<dbReference type="EMBL" id="BDME01000001">
    <property type="protein sequence ID" value="GAX87075.1"/>
    <property type="molecule type" value="Genomic_DNA"/>
</dbReference>
<organism evidence="1 2">
    <name type="scientific">Lebetimonas natsushimae</name>
    <dbReference type="NCBI Taxonomy" id="1936991"/>
    <lineage>
        <taxon>Bacteria</taxon>
        <taxon>Pseudomonadati</taxon>
        <taxon>Campylobacterota</taxon>
        <taxon>Epsilonproteobacteria</taxon>
        <taxon>Nautiliales</taxon>
        <taxon>Nautiliaceae</taxon>
        <taxon>Lebetimonas</taxon>
    </lineage>
</organism>
<reference evidence="1 2" key="1">
    <citation type="journal article" date="2017" name="Syst. Appl. Microbiol.">
        <title>Lebetimonas natsushimae sp. nov., a novel strictly anaerobic, moderately thermophilic chemoautotroph isolated from a deep-sea hydrothermal vent polychaete nest in the Mid-Okinawa Trough.</title>
        <authorList>
            <person name="Nagata R."/>
            <person name="Takaki Y."/>
            <person name="Tame A."/>
            <person name="Nunoura T."/>
            <person name="Muto H."/>
            <person name="Mino S."/>
            <person name="Sawayama S."/>
            <person name="Takai K."/>
            <person name="Nakagawa S."/>
        </authorList>
    </citation>
    <scope>NUCLEOTIDE SEQUENCE [LARGE SCALE GENOMIC DNA]</scope>
    <source>
        <strain evidence="1 2">HS1857</strain>
    </source>
</reference>
<dbReference type="Proteomes" id="UP000217944">
    <property type="component" value="Unassembled WGS sequence"/>
</dbReference>
<dbReference type="RefSeq" id="WP_096258232.1">
    <property type="nucleotide sequence ID" value="NZ_BDME01000001.1"/>
</dbReference>
<comment type="caution">
    <text evidence="1">The sequence shown here is derived from an EMBL/GenBank/DDBJ whole genome shotgun (WGS) entry which is preliminary data.</text>
</comment>
<keyword evidence="2" id="KW-1185">Reference proteome</keyword>
<evidence type="ECO:0008006" key="3">
    <source>
        <dbReference type="Google" id="ProtNLM"/>
    </source>
</evidence>
<evidence type="ECO:0000313" key="1">
    <source>
        <dbReference type="EMBL" id="GAX87075.1"/>
    </source>
</evidence>
<name>A0A292YCK8_9BACT</name>
<dbReference type="OrthoDB" id="5372904at2"/>
<accession>A0A292YCK8</accession>